<dbReference type="RefSeq" id="WP_161695152.1">
    <property type="nucleotide sequence ID" value="NZ_JAAAMU010000002.1"/>
</dbReference>
<dbReference type="Proteomes" id="UP000558113">
    <property type="component" value="Unassembled WGS sequence"/>
</dbReference>
<reference evidence="2 3" key="1">
    <citation type="submission" date="2020-01" db="EMBL/GenBank/DDBJ databases">
        <title>Paenibacillus soybeanensis sp. nov. isolated from the nodules of soybean (Glycine max(L.) Merr).</title>
        <authorList>
            <person name="Wang H."/>
        </authorList>
    </citation>
    <scope>NUCLEOTIDE SEQUENCE [LARGE SCALE GENOMIC DNA]</scope>
    <source>
        <strain evidence="2 3">DSM 23054</strain>
    </source>
</reference>
<dbReference type="EMBL" id="JAAAMU010000002">
    <property type="protein sequence ID" value="NBC68405.1"/>
    <property type="molecule type" value="Genomic_DNA"/>
</dbReference>
<dbReference type="Gene3D" id="1.20.1260.10">
    <property type="match status" value="1"/>
</dbReference>
<accession>A0A7X4YL61</accession>
<keyword evidence="3" id="KW-1185">Reference proteome</keyword>
<dbReference type="Pfam" id="PF11553">
    <property type="entry name" value="DUF3231"/>
    <property type="match status" value="1"/>
</dbReference>
<evidence type="ECO:0000313" key="3">
    <source>
        <dbReference type="Proteomes" id="UP000558113"/>
    </source>
</evidence>
<gene>
    <name evidence="2" type="ORF">GT003_05285</name>
</gene>
<evidence type="ECO:0000256" key="1">
    <source>
        <dbReference type="SAM" id="Coils"/>
    </source>
</evidence>
<keyword evidence="1" id="KW-0175">Coiled coil</keyword>
<proteinExistence type="predicted"/>
<dbReference type="OrthoDB" id="1934429at2"/>
<sequence length="170" mass="18675">MGILNEGNPKDQPLHYGEIFHIWIYSAKKKTTISTYQLYLSHAGDNDLKRLLNNLVKQARQAAEECDELLVHNGIMPPPSLPERPSVRLEEIPAGARFSDVEIAVAVGENLAAGLVACSQITGSSIRIDVGLLFSKYYALHLASSAVALGISKEKGWLVPPPLQIRRPEH</sequence>
<name>A0A7X4YL61_9BACL</name>
<dbReference type="AlphaFoldDB" id="A0A7X4YL61"/>
<evidence type="ECO:0000313" key="2">
    <source>
        <dbReference type="EMBL" id="NBC68405.1"/>
    </source>
</evidence>
<dbReference type="InterPro" id="IPR012347">
    <property type="entry name" value="Ferritin-like"/>
</dbReference>
<comment type="caution">
    <text evidence="2">The sequence shown here is derived from an EMBL/GenBank/DDBJ whole genome shotgun (WGS) entry which is preliminary data.</text>
</comment>
<protein>
    <submittedName>
        <fullName evidence="2">DUF3231 family protein</fullName>
    </submittedName>
</protein>
<organism evidence="2 3">
    <name type="scientific">Paenibacillus sacheonensis</name>
    <dbReference type="NCBI Taxonomy" id="742054"/>
    <lineage>
        <taxon>Bacteria</taxon>
        <taxon>Bacillati</taxon>
        <taxon>Bacillota</taxon>
        <taxon>Bacilli</taxon>
        <taxon>Bacillales</taxon>
        <taxon>Paenibacillaceae</taxon>
        <taxon>Paenibacillus</taxon>
    </lineage>
</organism>
<feature type="coiled-coil region" evidence="1">
    <location>
        <begin position="45"/>
        <end position="72"/>
    </location>
</feature>
<dbReference type="InterPro" id="IPR021617">
    <property type="entry name" value="DUF3231"/>
</dbReference>